<dbReference type="AlphaFoldDB" id="A0A4C1ZII2"/>
<proteinExistence type="predicted"/>
<accession>A0A4C1ZII2</accession>
<comment type="caution">
    <text evidence="1">The sequence shown here is derived from an EMBL/GenBank/DDBJ whole genome shotgun (WGS) entry which is preliminary data.</text>
</comment>
<organism evidence="1 2">
    <name type="scientific">Eumeta variegata</name>
    <name type="common">Bagworm moth</name>
    <name type="synonym">Eumeta japonica</name>
    <dbReference type="NCBI Taxonomy" id="151549"/>
    <lineage>
        <taxon>Eukaryota</taxon>
        <taxon>Metazoa</taxon>
        <taxon>Ecdysozoa</taxon>
        <taxon>Arthropoda</taxon>
        <taxon>Hexapoda</taxon>
        <taxon>Insecta</taxon>
        <taxon>Pterygota</taxon>
        <taxon>Neoptera</taxon>
        <taxon>Endopterygota</taxon>
        <taxon>Lepidoptera</taxon>
        <taxon>Glossata</taxon>
        <taxon>Ditrysia</taxon>
        <taxon>Tineoidea</taxon>
        <taxon>Psychidae</taxon>
        <taxon>Oiketicinae</taxon>
        <taxon>Eumeta</taxon>
    </lineage>
</organism>
<reference evidence="1 2" key="1">
    <citation type="journal article" date="2019" name="Commun. Biol.">
        <title>The bagworm genome reveals a unique fibroin gene that provides high tensile strength.</title>
        <authorList>
            <person name="Kono N."/>
            <person name="Nakamura H."/>
            <person name="Ohtoshi R."/>
            <person name="Tomita M."/>
            <person name="Numata K."/>
            <person name="Arakawa K."/>
        </authorList>
    </citation>
    <scope>NUCLEOTIDE SEQUENCE [LARGE SCALE GENOMIC DNA]</scope>
</reference>
<dbReference type="Proteomes" id="UP000299102">
    <property type="component" value="Unassembled WGS sequence"/>
</dbReference>
<keyword evidence="2" id="KW-1185">Reference proteome</keyword>
<evidence type="ECO:0000313" key="1">
    <source>
        <dbReference type="EMBL" id="GBP87650.1"/>
    </source>
</evidence>
<sequence length="76" mass="8647">MKALQQSLGNLLCFQELLRALRREPESELRLQSELKAVLGWKSKAEARLRVWMTITLISLFKLTRCSISDGVVGES</sequence>
<evidence type="ECO:0000313" key="2">
    <source>
        <dbReference type="Proteomes" id="UP000299102"/>
    </source>
</evidence>
<dbReference type="EMBL" id="BGZK01001874">
    <property type="protein sequence ID" value="GBP87650.1"/>
    <property type="molecule type" value="Genomic_DNA"/>
</dbReference>
<gene>
    <name evidence="1" type="ORF">EVAR_58025_1</name>
</gene>
<name>A0A4C1ZII2_EUMVA</name>
<protein>
    <submittedName>
        <fullName evidence="1">Uncharacterized protein</fullName>
    </submittedName>
</protein>